<reference evidence="8 9" key="1">
    <citation type="submission" date="2015-10" db="EMBL/GenBank/DDBJ databases">
        <title>Metagenome-Assembled Genomes uncover a global brackish microbiome.</title>
        <authorList>
            <person name="Hugerth L.W."/>
            <person name="Larsson J."/>
            <person name="Alneberg J."/>
            <person name="Lindh M.V."/>
            <person name="Legrand C."/>
            <person name="Pinhassi J."/>
            <person name="Andersson A.F."/>
        </authorList>
    </citation>
    <scope>NUCLEOTIDE SEQUENCE [LARGE SCALE GENOMIC DNA]</scope>
    <source>
        <strain evidence="8">BACL6 MAG-120924-bin43</strain>
    </source>
</reference>
<dbReference type="GO" id="GO:0046872">
    <property type="term" value="F:metal ion binding"/>
    <property type="evidence" value="ECO:0007669"/>
    <property type="project" value="UniProtKB-KW"/>
</dbReference>
<dbReference type="AlphaFoldDB" id="A0A0R2QID0"/>
<dbReference type="Pfam" id="PF00459">
    <property type="entry name" value="Inositol_P"/>
    <property type="match status" value="1"/>
</dbReference>
<dbReference type="Gene3D" id="3.30.540.10">
    <property type="entry name" value="Fructose-1,6-Bisphosphatase, subunit A, domain 1"/>
    <property type="match status" value="1"/>
</dbReference>
<evidence type="ECO:0000313" key="9">
    <source>
        <dbReference type="Proteomes" id="UP000051017"/>
    </source>
</evidence>
<evidence type="ECO:0000256" key="5">
    <source>
        <dbReference type="ARBA" id="ARBA00042530"/>
    </source>
</evidence>
<feature type="binding site" evidence="6">
    <location>
        <position position="86"/>
    </location>
    <ligand>
        <name>Mg(2+)</name>
        <dbReference type="ChEBI" id="CHEBI:18420"/>
        <label>1</label>
        <note>catalytic</note>
    </ligand>
</feature>
<keyword evidence="3 6" id="KW-0460">Magnesium</keyword>
<dbReference type="PANTHER" id="PTHR43028:SF5">
    <property type="entry name" value="3'(2'),5'-BISPHOSPHATE NUCLEOTIDASE 1"/>
    <property type="match status" value="1"/>
</dbReference>
<dbReference type="InterPro" id="IPR000760">
    <property type="entry name" value="Inositol_monophosphatase-like"/>
</dbReference>
<proteinExistence type="predicted"/>
<evidence type="ECO:0000256" key="6">
    <source>
        <dbReference type="PIRSR" id="PIRSR600760-2"/>
    </source>
</evidence>
<accession>A0A0R2QID0</accession>
<gene>
    <name evidence="8" type="ORF">ABR75_05205</name>
</gene>
<organism evidence="8 9">
    <name type="scientific">Acidimicrobiia bacterium BACL6 MAG-120924-bin43</name>
    <dbReference type="NCBI Taxonomy" id="1655583"/>
    <lineage>
        <taxon>Bacteria</taxon>
        <taxon>Bacillati</taxon>
        <taxon>Actinomycetota</taxon>
        <taxon>Acidimicrobiia</taxon>
        <taxon>acIV cluster</taxon>
    </lineage>
</organism>
<feature type="binding site" evidence="6">
    <location>
        <position position="83"/>
    </location>
    <ligand>
        <name>Mg(2+)</name>
        <dbReference type="ChEBI" id="CHEBI:18420"/>
        <label>1</label>
        <note>catalytic</note>
    </ligand>
</feature>
<evidence type="ECO:0000256" key="2">
    <source>
        <dbReference type="ARBA" id="ARBA00022723"/>
    </source>
</evidence>
<dbReference type="PROSITE" id="PS50206">
    <property type="entry name" value="RHODANESE_3"/>
    <property type="match status" value="1"/>
</dbReference>
<evidence type="ECO:0000256" key="3">
    <source>
        <dbReference type="ARBA" id="ARBA00022842"/>
    </source>
</evidence>
<keyword evidence="2 6" id="KW-0479">Metal-binding</keyword>
<dbReference type="PROSITE" id="PS00629">
    <property type="entry name" value="IMP_1"/>
    <property type="match status" value="1"/>
</dbReference>
<evidence type="ECO:0000259" key="7">
    <source>
        <dbReference type="PROSITE" id="PS50206"/>
    </source>
</evidence>
<feature type="domain" description="Rhodanese" evidence="7">
    <location>
        <begin position="180"/>
        <end position="214"/>
    </location>
</feature>
<feature type="binding site" evidence="6">
    <location>
        <position position="65"/>
    </location>
    <ligand>
        <name>Mg(2+)</name>
        <dbReference type="ChEBI" id="CHEBI:18420"/>
        <label>1</label>
        <note>catalytic</note>
    </ligand>
</feature>
<feature type="binding site" evidence="6">
    <location>
        <position position="206"/>
    </location>
    <ligand>
        <name>Mg(2+)</name>
        <dbReference type="ChEBI" id="CHEBI:18420"/>
        <label>1</label>
        <note>catalytic</note>
    </ligand>
</feature>
<protein>
    <recommendedName>
        <fullName evidence="4">3'(2'),5-bisphosphonucleoside 3'(2')-phosphohydrolase</fullName>
    </recommendedName>
    <alternativeName>
        <fullName evidence="5">DPNPase</fullName>
    </alternativeName>
</protein>
<dbReference type="PANTHER" id="PTHR43028">
    <property type="entry name" value="3'(2'),5'-BISPHOSPHATE NUCLEOTIDASE 1"/>
    <property type="match status" value="1"/>
</dbReference>
<dbReference type="SUPFAM" id="SSF56655">
    <property type="entry name" value="Carbohydrate phosphatase"/>
    <property type="match status" value="1"/>
</dbReference>
<name>A0A0R2QID0_9ACTN</name>
<dbReference type="InterPro" id="IPR050725">
    <property type="entry name" value="CysQ/Inositol_MonoPase"/>
</dbReference>
<comment type="catalytic activity">
    <reaction evidence="1">
        <text>adenosine 3',5'-bisphosphate + H2O = AMP + phosphate</text>
        <dbReference type="Rhea" id="RHEA:10040"/>
        <dbReference type="ChEBI" id="CHEBI:15377"/>
        <dbReference type="ChEBI" id="CHEBI:43474"/>
        <dbReference type="ChEBI" id="CHEBI:58343"/>
        <dbReference type="ChEBI" id="CHEBI:456215"/>
        <dbReference type="EC" id="3.1.3.7"/>
    </reaction>
</comment>
<evidence type="ECO:0000256" key="1">
    <source>
        <dbReference type="ARBA" id="ARBA00001625"/>
    </source>
</evidence>
<dbReference type="InterPro" id="IPR020583">
    <property type="entry name" value="Inositol_monoP_metal-BS"/>
</dbReference>
<dbReference type="InterPro" id="IPR001763">
    <property type="entry name" value="Rhodanese-like_dom"/>
</dbReference>
<dbReference type="CDD" id="cd01638">
    <property type="entry name" value="CysQ"/>
    <property type="match status" value="1"/>
</dbReference>
<comment type="cofactor">
    <cofactor evidence="6">
        <name>Mg(2+)</name>
        <dbReference type="ChEBI" id="CHEBI:18420"/>
    </cofactor>
</comment>
<dbReference type="Proteomes" id="UP000051017">
    <property type="component" value="Unassembled WGS sequence"/>
</dbReference>
<comment type="caution">
    <text evidence="8">The sequence shown here is derived from an EMBL/GenBank/DDBJ whole genome shotgun (WGS) entry which is preliminary data.</text>
</comment>
<dbReference type="GO" id="GO:0008441">
    <property type="term" value="F:3'(2'),5'-bisphosphate nucleotidase activity"/>
    <property type="evidence" value="ECO:0007669"/>
    <property type="project" value="UniProtKB-EC"/>
</dbReference>
<feature type="binding site" evidence="6">
    <location>
        <position position="85"/>
    </location>
    <ligand>
        <name>Mg(2+)</name>
        <dbReference type="ChEBI" id="CHEBI:18420"/>
        <label>1</label>
        <note>catalytic</note>
    </ligand>
</feature>
<dbReference type="GO" id="GO:0000103">
    <property type="term" value="P:sulfate assimilation"/>
    <property type="evidence" value="ECO:0007669"/>
    <property type="project" value="TreeGrafter"/>
</dbReference>
<evidence type="ECO:0000256" key="4">
    <source>
        <dbReference type="ARBA" id="ARBA00041694"/>
    </source>
</evidence>
<dbReference type="EMBL" id="LIBJ01000057">
    <property type="protein sequence ID" value="KRO48864.1"/>
    <property type="molecule type" value="Genomic_DNA"/>
</dbReference>
<dbReference type="Gene3D" id="3.40.190.80">
    <property type="match status" value="1"/>
</dbReference>
<evidence type="ECO:0000313" key="8">
    <source>
        <dbReference type="EMBL" id="KRO48864.1"/>
    </source>
</evidence>
<sequence>MKFDDHELAHYLAEETGKRLLAVRERLYNDGASTWLAKDVGDAAAQRFLDEAFAEHRPDDAILSEEAADDSNRLTADRVWIIDPLDGTQEYSEFDRADWAVHIALWERKDASGSPSNEGMLTAGAVALPAFGITLSTGTPPPTPPRHEGKPRLVVSRNRATDAAIIVAQALDCEVARLGSAGAKAMAVVLGETDIYVHEGGMHQWDSAAPMVVAQAAGLFTSRIDGTPLIYNMRDTWLPDFIVCQQHLAHQVVDALRAGRIDR</sequence>
<dbReference type="GO" id="GO:0050427">
    <property type="term" value="P:3'-phosphoadenosine 5'-phosphosulfate metabolic process"/>
    <property type="evidence" value="ECO:0007669"/>
    <property type="project" value="TreeGrafter"/>
</dbReference>